<dbReference type="Proteomes" id="UP001062846">
    <property type="component" value="Chromosome 11"/>
</dbReference>
<evidence type="ECO:0000313" key="1">
    <source>
        <dbReference type="EMBL" id="KAI8530033.1"/>
    </source>
</evidence>
<proteinExistence type="predicted"/>
<organism evidence="1 2">
    <name type="scientific">Rhododendron molle</name>
    <name type="common">Chinese azalea</name>
    <name type="synonym">Azalea mollis</name>
    <dbReference type="NCBI Taxonomy" id="49168"/>
    <lineage>
        <taxon>Eukaryota</taxon>
        <taxon>Viridiplantae</taxon>
        <taxon>Streptophyta</taxon>
        <taxon>Embryophyta</taxon>
        <taxon>Tracheophyta</taxon>
        <taxon>Spermatophyta</taxon>
        <taxon>Magnoliopsida</taxon>
        <taxon>eudicotyledons</taxon>
        <taxon>Gunneridae</taxon>
        <taxon>Pentapetalae</taxon>
        <taxon>asterids</taxon>
        <taxon>Ericales</taxon>
        <taxon>Ericaceae</taxon>
        <taxon>Ericoideae</taxon>
        <taxon>Rhodoreae</taxon>
        <taxon>Rhododendron</taxon>
    </lineage>
</organism>
<name>A0ACC0LPD6_RHOML</name>
<comment type="caution">
    <text evidence="1">The sequence shown here is derived from an EMBL/GenBank/DDBJ whole genome shotgun (WGS) entry which is preliminary data.</text>
</comment>
<keyword evidence="2" id="KW-1185">Reference proteome</keyword>
<gene>
    <name evidence="1" type="ORF">RHMOL_Rhmol11G0022800</name>
</gene>
<reference evidence="1" key="1">
    <citation type="submission" date="2022-02" db="EMBL/GenBank/DDBJ databases">
        <title>Plant Genome Project.</title>
        <authorList>
            <person name="Zhang R.-G."/>
        </authorList>
    </citation>
    <scope>NUCLEOTIDE SEQUENCE</scope>
    <source>
        <strain evidence="1">AT1</strain>
    </source>
</reference>
<evidence type="ECO:0000313" key="2">
    <source>
        <dbReference type="Proteomes" id="UP001062846"/>
    </source>
</evidence>
<sequence length="117" mass="13110">MRSQFLAPLQLLEAIWEFDWGASALATLYGNLGACSRDKSFILGVHYRVLEAYPSSLSIFLIVISSGIESCFVNSSFSSGPLSIFFSLLRTLDMKMRTAFLAMSDGWRGNRSRDHLF</sequence>
<dbReference type="EMBL" id="CM046398">
    <property type="protein sequence ID" value="KAI8530033.1"/>
    <property type="molecule type" value="Genomic_DNA"/>
</dbReference>
<accession>A0ACC0LPD6</accession>
<protein>
    <submittedName>
        <fullName evidence="1">Uncharacterized protein</fullName>
    </submittedName>
</protein>